<evidence type="ECO:0000313" key="6">
    <source>
        <dbReference type="EMBL" id="CRK96435.1"/>
    </source>
</evidence>
<dbReference type="SUPFAM" id="SSF57850">
    <property type="entry name" value="RING/U-box"/>
    <property type="match status" value="1"/>
</dbReference>
<feature type="domain" description="RING-type" evidence="5">
    <location>
        <begin position="5"/>
        <end position="46"/>
    </location>
</feature>
<dbReference type="InterPro" id="IPR001841">
    <property type="entry name" value="Znf_RING"/>
</dbReference>
<dbReference type="SMART" id="SM00184">
    <property type="entry name" value="RING"/>
    <property type="match status" value="1"/>
</dbReference>
<proteinExistence type="predicted"/>
<keyword evidence="7" id="KW-1185">Reference proteome</keyword>
<evidence type="ECO:0000256" key="1">
    <source>
        <dbReference type="ARBA" id="ARBA00022771"/>
    </source>
</evidence>
<dbReference type="AlphaFoldDB" id="A0A1J1I893"/>
<dbReference type="Proteomes" id="UP000183832">
    <property type="component" value="Unassembled WGS sequence"/>
</dbReference>
<dbReference type="Pfam" id="PF13639">
    <property type="entry name" value="zf-RING_2"/>
    <property type="match status" value="1"/>
</dbReference>
<protein>
    <submittedName>
        <fullName evidence="6">CLUMA_CG009851, isoform A</fullName>
    </submittedName>
</protein>
<organism evidence="6 7">
    <name type="scientific">Clunio marinus</name>
    <dbReference type="NCBI Taxonomy" id="568069"/>
    <lineage>
        <taxon>Eukaryota</taxon>
        <taxon>Metazoa</taxon>
        <taxon>Ecdysozoa</taxon>
        <taxon>Arthropoda</taxon>
        <taxon>Hexapoda</taxon>
        <taxon>Insecta</taxon>
        <taxon>Pterygota</taxon>
        <taxon>Neoptera</taxon>
        <taxon>Endopterygota</taxon>
        <taxon>Diptera</taxon>
        <taxon>Nematocera</taxon>
        <taxon>Chironomoidea</taxon>
        <taxon>Chironomidae</taxon>
        <taxon>Clunio</taxon>
    </lineage>
</organism>
<evidence type="ECO:0000256" key="2">
    <source>
        <dbReference type="ARBA" id="ARBA00022833"/>
    </source>
</evidence>
<feature type="coiled-coil region" evidence="4">
    <location>
        <begin position="79"/>
        <end position="113"/>
    </location>
</feature>
<keyword evidence="1 3" id="KW-0479">Metal-binding</keyword>
<dbReference type="InterPro" id="IPR013083">
    <property type="entry name" value="Znf_RING/FYVE/PHD"/>
</dbReference>
<reference evidence="6 7" key="1">
    <citation type="submission" date="2015-04" db="EMBL/GenBank/DDBJ databases">
        <authorList>
            <person name="Syromyatnikov M.Y."/>
            <person name="Popov V.N."/>
        </authorList>
    </citation>
    <scope>NUCLEOTIDE SEQUENCE [LARGE SCALE GENOMIC DNA]</scope>
</reference>
<sequence length="417" mass="47713">MNINCVICSDLFVSSDNIFTTPCGHIFHYTCLIQWLERSKSCPQCRNKCNERNIFRIYFNNAVNLDSTQTSPENLLQSIDELTLKIREKDHLLKKIEDQSSKLENVLKTKDKRIEKLDVSNSRNVQIIATLRHEMDILSSNRANYKAIEIENAELKSKLDLMLSIESVLTASQKEVDEILKQNLNTRDLSVMVGTLRRELNNNEIRKNELRKQIQMLKNDIREEQEEIRNLKDKQSSYESENNRLKIKLRKLMKEDTDDCGFESPGPSKSCVSLVVSEGDINTPSPLSENEFAKRVKLVKESESPYLKVKSSNIALTSIYKRPADYFNLLKKPSSSNDLNKLSIFKRPRIEMDTKSSTNNSENVVYNGLGGTTKVLLSDLKKSSSTSQLYDLKKSLIPPQISVVSKRKKLSPNVLGK</sequence>
<dbReference type="PANTHER" id="PTHR46569">
    <property type="entry name" value="E3 UBIQUITIN-PROTEIN LIGASE TRAIP"/>
    <property type="match status" value="1"/>
</dbReference>
<dbReference type="PROSITE" id="PS50089">
    <property type="entry name" value="ZF_RING_2"/>
    <property type="match status" value="1"/>
</dbReference>
<evidence type="ECO:0000259" key="5">
    <source>
        <dbReference type="PROSITE" id="PS50089"/>
    </source>
</evidence>
<evidence type="ECO:0000256" key="3">
    <source>
        <dbReference type="PROSITE-ProRule" id="PRU00175"/>
    </source>
</evidence>
<dbReference type="OrthoDB" id="8062037at2759"/>
<dbReference type="GO" id="GO:0016567">
    <property type="term" value="P:protein ubiquitination"/>
    <property type="evidence" value="ECO:0007669"/>
    <property type="project" value="TreeGrafter"/>
</dbReference>
<evidence type="ECO:0000313" key="7">
    <source>
        <dbReference type="Proteomes" id="UP000183832"/>
    </source>
</evidence>
<dbReference type="CDD" id="cd16480">
    <property type="entry name" value="RING-H2_TRAIP"/>
    <property type="match status" value="1"/>
</dbReference>
<keyword evidence="1 3" id="KW-0863">Zinc-finger</keyword>
<dbReference type="GO" id="GO:0031297">
    <property type="term" value="P:replication fork processing"/>
    <property type="evidence" value="ECO:0007669"/>
    <property type="project" value="TreeGrafter"/>
</dbReference>
<accession>A0A1J1I893</accession>
<keyword evidence="4" id="KW-0175">Coiled coil</keyword>
<dbReference type="EMBL" id="CVRI01000043">
    <property type="protein sequence ID" value="CRK96435.1"/>
    <property type="molecule type" value="Genomic_DNA"/>
</dbReference>
<name>A0A1J1I893_9DIPT</name>
<dbReference type="PANTHER" id="PTHR46569:SF1">
    <property type="entry name" value="E3 UBIQUITIN-PROTEIN LIGASE RFWD3-RELATED"/>
    <property type="match status" value="1"/>
</dbReference>
<feature type="coiled-coil region" evidence="4">
    <location>
        <begin position="193"/>
        <end position="255"/>
    </location>
</feature>
<dbReference type="GO" id="GO:0008270">
    <property type="term" value="F:zinc ion binding"/>
    <property type="evidence" value="ECO:0007669"/>
    <property type="project" value="UniProtKB-KW"/>
</dbReference>
<dbReference type="GO" id="GO:0061630">
    <property type="term" value="F:ubiquitin protein ligase activity"/>
    <property type="evidence" value="ECO:0007669"/>
    <property type="project" value="TreeGrafter"/>
</dbReference>
<dbReference type="Gene3D" id="3.30.40.10">
    <property type="entry name" value="Zinc/RING finger domain, C3HC4 (zinc finger)"/>
    <property type="match status" value="1"/>
</dbReference>
<evidence type="ECO:0000256" key="4">
    <source>
        <dbReference type="SAM" id="Coils"/>
    </source>
</evidence>
<keyword evidence="2" id="KW-0862">Zinc</keyword>
<gene>
    <name evidence="6" type="ORF">CLUMA_CG009851</name>
</gene>
<dbReference type="GO" id="GO:0090734">
    <property type="term" value="C:site of DNA damage"/>
    <property type="evidence" value="ECO:0007669"/>
    <property type="project" value="TreeGrafter"/>
</dbReference>
<dbReference type="GO" id="GO:0005634">
    <property type="term" value="C:nucleus"/>
    <property type="evidence" value="ECO:0007669"/>
    <property type="project" value="TreeGrafter"/>
</dbReference>
<dbReference type="InterPro" id="IPR052639">
    <property type="entry name" value="TRAIP_ubiq-protein_ligase"/>
</dbReference>